<keyword evidence="9" id="KW-1185">Reference proteome</keyword>
<evidence type="ECO:0000256" key="7">
    <source>
        <dbReference type="RuleBase" id="RU362048"/>
    </source>
</evidence>
<dbReference type="Proteomes" id="UP000029273">
    <property type="component" value="Unassembled WGS sequence"/>
</dbReference>
<dbReference type="OrthoDB" id="21094at2"/>
<reference evidence="8 9" key="1">
    <citation type="journal article" date="2014" name="Genome Announc.">
        <title>Draft Genome Sequence of the Iron-Oxidizing, Acidophilic, and Halotolerant 'Thiobacillus prosperus' Type Strain DSM 5130.</title>
        <authorList>
            <person name="Ossandon F.J."/>
            <person name="Cardenas J.P."/>
            <person name="Corbett M."/>
            <person name="Quatrini R."/>
            <person name="Holmes D.S."/>
            <person name="Watkin E."/>
        </authorList>
    </citation>
    <scope>NUCLEOTIDE SEQUENCE [LARGE SCALE GENOMIC DNA]</scope>
    <source>
        <strain evidence="8 9">DSM 5130</strain>
    </source>
</reference>
<dbReference type="Pfam" id="PF01914">
    <property type="entry name" value="MarC"/>
    <property type="match status" value="1"/>
</dbReference>
<feature type="transmembrane region" description="Helical" evidence="7">
    <location>
        <begin position="39"/>
        <end position="57"/>
    </location>
</feature>
<evidence type="ECO:0000256" key="6">
    <source>
        <dbReference type="ARBA" id="ARBA00023136"/>
    </source>
</evidence>
<feature type="transmembrane region" description="Helical" evidence="7">
    <location>
        <begin position="63"/>
        <end position="84"/>
    </location>
</feature>
<dbReference type="STRING" id="160660.BJI67_05350"/>
<evidence type="ECO:0000256" key="4">
    <source>
        <dbReference type="ARBA" id="ARBA00022692"/>
    </source>
</evidence>
<keyword evidence="6 7" id="KW-0472">Membrane</keyword>
<dbReference type="GO" id="GO:0005886">
    <property type="term" value="C:plasma membrane"/>
    <property type="evidence" value="ECO:0007669"/>
    <property type="project" value="UniProtKB-SubCell"/>
</dbReference>
<name>A0A1A6C2N5_9GAMM</name>
<protein>
    <recommendedName>
        <fullName evidence="7">UPF0056 membrane protein</fullName>
    </recommendedName>
</protein>
<evidence type="ECO:0000256" key="5">
    <source>
        <dbReference type="ARBA" id="ARBA00022989"/>
    </source>
</evidence>
<evidence type="ECO:0000256" key="3">
    <source>
        <dbReference type="ARBA" id="ARBA00022475"/>
    </source>
</evidence>
<comment type="subcellular location">
    <subcellularLocation>
        <location evidence="1 7">Cell membrane</location>
        <topology evidence="1 7">Multi-pass membrane protein</topology>
    </subcellularLocation>
</comment>
<sequence length="202" mass="21473">MTLFSAALLFFLVMDPFGNIPLFLSALKQTPRERQPVVIVREMLIALVILLAFMFFGRQLMDLLQVSPAALGVAGGVVLFLIALKMVFPDAGGLHEKIEGEPLVVPLAVPLIAGPSAISAAMLMASREPGEWPLWTGALLIAWAASGLILLAATRLSRHLGARGLAALERLMGLILTVIAVQMLLSGIAQFLHLPAGAQPPL</sequence>
<dbReference type="AlphaFoldDB" id="A0A1A6C2N5"/>
<keyword evidence="4 7" id="KW-0812">Transmembrane</keyword>
<dbReference type="InterPro" id="IPR002771">
    <property type="entry name" value="Multi_antbiot-R_MarC"/>
</dbReference>
<dbReference type="PANTHER" id="PTHR33508">
    <property type="entry name" value="UPF0056 MEMBRANE PROTEIN YHCE"/>
    <property type="match status" value="1"/>
</dbReference>
<feature type="transmembrane region" description="Helical" evidence="7">
    <location>
        <begin position="6"/>
        <end position="27"/>
    </location>
</feature>
<organism evidence="8 9">
    <name type="scientific">Acidihalobacter prosperus</name>
    <dbReference type="NCBI Taxonomy" id="160660"/>
    <lineage>
        <taxon>Bacteria</taxon>
        <taxon>Pseudomonadati</taxon>
        <taxon>Pseudomonadota</taxon>
        <taxon>Gammaproteobacteria</taxon>
        <taxon>Chromatiales</taxon>
        <taxon>Ectothiorhodospiraceae</taxon>
        <taxon>Acidihalobacter</taxon>
    </lineage>
</organism>
<evidence type="ECO:0000313" key="9">
    <source>
        <dbReference type="Proteomes" id="UP000029273"/>
    </source>
</evidence>
<comment type="similarity">
    <text evidence="2 7">Belongs to the UPF0056 (MarC) family.</text>
</comment>
<evidence type="ECO:0000256" key="1">
    <source>
        <dbReference type="ARBA" id="ARBA00004651"/>
    </source>
</evidence>
<comment type="caution">
    <text evidence="8">The sequence shown here is derived from an EMBL/GenBank/DDBJ whole genome shotgun (WGS) entry which is preliminary data.</text>
</comment>
<evidence type="ECO:0000313" key="8">
    <source>
        <dbReference type="EMBL" id="OBS08832.1"/>
    </source>
</evidence>
<gene>
    <name evidence="8" type="ORF">Thpro_023082</name>
</gene>
<feature type="transmembrane region" description="Helical" evidence="7">
    <location>
        <begin position="104"/>
        <end position="126"/>
    </location>
</feature>
<dbReference type="EMBL" id="JQSG02000006">
    <property type="protein sequence ID" value="OBS08832.1"/>
    <property type="molecule type" value="Genomic_DNA"/>
</dbReference>
<evidence type="ECO:0000256" key="2">
    <source>
        <dbReference type="ARBA" id="ARBA00009784"/>
    </source>
</evidence>
<feature type="transmembrane region" description="Helical" evidence="7">
    <location>
        <begin position="132"/>
        <end position="151"/>
    </location>
</feature>
<keyword evidence="5 7" id="KW-1133">Transmembrane helix</keyword>
<dbReference type="PANTHER" id="PTHR33508:SF10">
    <property type="entry name" value="UPF0056 INNER MEMBRANE PROTEIN YHGN"/>
    <property type="match status" value="1"/>
</dbReference>
<accession>A0A1A6C2N5</accession>
<keyword evidence="3" id="KW-1003">Cell membrane</keyword>
<proteinExistence type="inferred from homology"/>
<feature type="transmembrane region" description="Helical" evidence="7">
    <location>
        <begin position="171"/>
        <end position="192"/>
    </location>
</feature>
<dbReference type="NCBIfam" id="TIGR00427">
    <property type="entry name" value="NAAT family transporter"/>
    <property type="match status" value="1"/>
</dbReference>